<feature type="compositionally biased region" description="Basic and acidic residues" evidence="5">
    <location>
        <begin position="107"/>
        <end position="117"/>
    </location>
</feature>
<dbReference type="InterPro" id="IPR001841">
    <property type="entry name" value="Znf_RING"/>
</dbReference>
<dbReference type="GO" id="GO:0008270">
    <property type="term" value="F:zinc ion binding"/>
    <property type="evidence" value="ECO:0007669"/>
    <property type="project" value="UniProtKB-KW"/>
</dbReference>
<evidence type="ECO:0000256" key="1">
    <source>
        <dbReference type="ARBA" id="ARBA00022723"/>
    </source>
</evidence>
<protein>
    <recommendedName>
        <fullName evidence="6">RING-type domain-containing protein</fullName>
    </recommendedName>
</protein>
<keyword evidence="1" id="KW-0479">Metal-binding</keyword>
<dbReference type="AlphaFoldDB" id="A0A8T1X5S5"/>
<keyword evidence="3" id="KW-0862">Zinc</keyword>
<evidence type="ECO:0000256" key="3">
    <source>
        <dbReference type="ARBA" id="ARBA00022833"/>
    </source>
</evidence>
<proteinExistence type="predicted"/>
<evidence type="ECO:0000256" key="5">
    <source>
        <dbReference type="SAM" id="MobiDB-lite"/>
    </source>
</evidence>
<sequence length="286" mass="31274">MADTAATDTVPRLPRPLLQAIVEAAHRRRRVAFRPSVLHEELLCSICFDILCFPVTLPCGHNFDRGCILTAWAHDARARAALQSPRPQQAEDSDDDEGQGLLGDTRAATDRNTEHPSGKSCPLCRQQAGIERVEQLQVNLLLKDLIVSLYPAETRGVATPSKQQCPHLVLPLSPRSRGGTLTTNTAASAFRRRPSLRTFSSFVYVCIASVTDPPGFVLAVLLLLVLLATACSPQPATAPPAASAMIMFDTMDRVCNGLALLIHRISLQMDQMDQVSPWFRVLSFLV</sequence>
<dbReference type="PROSITE" id="PS50089">
    <property type="entry name" value="ZF_RING_2"/>
    <property type="match status" value="1"/>
</dbReference>
<evidence type="ECO:0000259" key="6">
    <source>
        <dbReference type="PROSITE" id="PS50089"/>
    </source>
</evidence>
<keyword evidence="2 4" id="KW-0863">Zinc-finger</keyword>
<dbReference type="Proteomes" id="UP000693981">
    <property type="component" value="Unassembled WGS sequence"/>
</dbReference>
<keyword evidence="8" id="KW-1185">Reference proteome</keyword>
<accession>A0A8T1X5S5</accession>
<dbReference type="OrthoDB" id="6105938at2759"/>
<gene>
    <name evidence="7" type="ORF">PHYBOEH_009278</name>
</gene>
<dbReference type="SMART" id="SM00184">
    <property type="entry name" value="RING"/>
    <property type="match status" value="1"/>
</dbReference>
<organism evidence="7 8">
    <name type="scientific">Phytophthora boehmeriae</name>
    <dbReference type="NCBI Taxonomy" id="109152"/>
    <lineage>
        <taxon>Eukaryota</taxon>
        <taxon>Sar</taxon>
        <taxon>Stramenopiles</taxon>
        <taxon>Oomycota</taxon>
        <taxon>Peronosporomycetes</taxon>
        <taxon>Peronosporales</taxon>
        <taxon>Peronosporaceae</taxon>
        <taxon>Phytophthora</taxon>
    </lineage>
</organism>
<name>A0A8T1X5S5_9STRA</name>
<reference evidence="7" key="1">
    <citation type="submission" date="2021-02" db="EMBL/GenBank/DDBJ databases">
        <authorList>
            <person name="Palmer J.M."/>
        </authorList>
    </citation>
    <scope>NUCLEOTIDE SEQUENCE</scope>
    <source>
        <strain evidence="7">SCRP23</strain>
    </source>
</reference>
<dbReference type="InterPro" id="IPR027370">
    <property type="entry name" value="Znf-RING_euk"/>
</dbReference>
<feature type="region of interest" description="Disordered" evidence="5">
    <location>
        <begin position="80"/>
        <end position="121"/>
    </location>
</feature>
<evidence type="ECO:0000256" key="4">
    <source>
        <dbReference type="PROSITE-ProRule" id="PRU00175"/>
    </source>
</evidence>
<dbReference type="InterPro" id="IPR050143">
    <property type="entry name" value="TRIM/RBCC"/>
</dbReference>
<evidence type="ECO:0000256" key="2">
    <source>
        <dbReference type="ARBA" id="ARBA00022771"/>
    </source>
</evidence>
<evidence type="ECO:0000313" key="7">
    <source>
        <dbReference type="EMBL" id="KAG7399239.1"/>
    </source>
</evidence>
<evidence type="ECO:0000313" key="8">
    <source>
        <dbReference type="Proteomes" id="UP000693981"/>
    </source>
</evidence>
<comment type="caution">
    <text evidence="7">The sequence shown here is derived from an EMBL/GenBank/DDBJ whole genome shotgun (WGS) entry which is preliminary data.</text>
</comment>
<feature type="domain" description="RING-type" evidence="6">
    <location>
        <begin position="44"/>
        <end position="125"/>
    </location>
</feature>
<dbReference type="PANTHER" id="PTHR24103">
    <property type="entry name" value="E3 UBIQUITIN-PROTEIN LIGASE TRIM"/>
    <property type="match status" value="1"/>
</dbReference>
<dbReference type="EMBL" id="JAGDFL010000058">
    <property type="protein sequence ID" value="KAG7399239.1"/>
    <property type="molecule type" value="Genomic_DNA"/>
</dbReference>
<dbReference type="Pfam" id="PF13445">
    <property type="entry name" value="zf-RING_UBOX"/>
    <property type="match status" value="1"/>
</dbReference>